<keyword evidence="1" id="KW-0472">Membrane</keyword>
<sequence length="148" mass="16791">MEQLVKTINSQINALMSGSYKYDFDNVIKRLRKSLMKFYPTYIVVYYYSMLVSTTFFKSLYPCVLATFIIAILGMFLLSMNIKLSISSTTYRFNGTSYFICCIIIPGIISLFVGCLAAFIISSLLSLTTILFHSITYTKPSPIKIVVD</sequence>
<dbReference type="AlphaFoldDB" id="M7W8H5"/>
<evidence type="ECO:0008006" key="4">
    <source>
        <dbReference type="Google" id="ProtNLM"/>
    </source>
</evidence>
<gene>
    <name evidence="2" type="ORF">KM1_086600</name>
</gene>
<dbReference type="Proteomes" id="UP000030780">
    <property type="component" value="Unassembled WGS sequence"/>
</dbReference>
<feature type="transmembrane region" description="Helical" evidence="1">
    <location>
        <begin position="38"/>
        <end position="58"/>
    </location>
</feature>
<feature type="transmembrane region" description="Helical" evidence="1">
    <location>
        <begin position="98"/>
        <end position="121"/>
    </location>
</feature>
<protein>
    <recommendedName>
        <fullName evidence="4">PRA1 family protein</fullName>
    </recommendedName>
</protein>
<evidence type="ECO:0000313" key="2">
    <source>
        <dbReference type="EMBL" id="EMS16577.1"/>
    </source>
</evidence>
<name>M7W8H5_ENTHI</name>
<dbReference type="VEuPathDB" id="AmoebaDB:KM1_086600"/>
<keyword evidence="1" id="KW-1133">Transmembrane helix</keyword>
<evidence type="ECO:0000313" key="3">
    <source>
        <dbReference type="Proteomes" id="UP000030780"/>
    </source>
</evidence>
<reference evidence="2 3" key="1">
    <citation type="submission" date="2013-01" db="EMBL/GenBank/DDBJ databases">
        <authorList>
            <person name="Inman J."/>
            <person name="Zafar N."/>
            <person name="Lorenzi H."/>
            <person name="Caler E."/>
        </authorList>
    </citation>
    <scope>NUCLEOTIDE SEQUENCE [LARGE SCALE GENOMIC DNA]</scope>
    <source>
        <strain evidence="2 3">HM-3:IMSS</strain>
    </source>
</reference>
<proteinExistence type="predicted"/>
<dbReference type="EMBL" id="KB637388">
    <property type="protein sequence ID" value="EMS16577.1"/>
    <property type="molecule type" value="Genomic_DNA"/>
</dbReference>
<organism evidence="2 3">
    <name type="scientific">Entamoeba histolytica HM-3:IMSS</name>
    <dbReference type="NCBI Taxonomy" id="885315"/>
    <lineage>
        <taxon>Eukaryota</taxon>
        <taxon>Amoebozoa</taxon>
        <taxon>Evosea</taxon>
        <taxon>Archamoebae</taxon>
        <taxon>Mastigamoebida</taxon>
        <taxon>Entamoebidae</taxon>
        <taxon>Entamoeba</taxon>
    </lineage>
</organism>
<accession>M7W8H5</accession>
<evidence type="ECO:0000256" key="1">
    <source>
        <dbReference type="SAM" id="Phobius"/>
    </source>
</evidence>
<feature type="transmembrane region" description="Helical" evidence="1">
    <location>
        <begin position="64"/>
        <end position="86"/>
    </location>
</feature>
<keyword evidence="1" id="KW-0812">Transmembrane</keyword>